<keyword evidence="2" id="KW-1185">Reference proteome</keyword>
<evidence type="ECO:0000313" key="2">
    <source>
        <dbReference type="Proteomes" id="UP000297280"/>
    </source>
</evidence>
<gene>
    <name evidence="1" type="ORF">BPOR_0008g00300</name>
</gene>
<comment type="caution">
    <text evidence="1">The sequence shown here is derived from an EMBL/GenBank/DDBJ whole genome shotgun (WGS) entry which is preliminary data.</text>
</comment>
<reference evidence="1 2" key="1">
    <citation type="submission" date="2017-12" db="EMBL/GenBank/DDBJ databases">
        <title>Comparative genomics of Botrytis spp.</title>
        <authorList>
            <person name="Valero-Jimenez C.A."/>
            <person name="Tapia P."/>
            <person name="Veloso J."/>
            <person name="Silva-Moreno E."/>
            <person name="Staats M."/>
            <person name="Valdes J.H."/>
            <person name="Van Kan J.A.L."/>
        </authorList>
    </citation>
    <scope>NUCLEOTIDE SEQUENCE [LARGE SCALE GENOMIC DNA]</scope>
    <source>
        <strain evidence="1 2">MUCL3349</strain>
    </source>
</reference>
<name>A0A4Z1L5R0_9HELO</name>
<dbReference type="AlphaFoldDB" id="A0A4Z1L5R0"/>
<organism evidence="1 2">
    <name type="scientific">Botrytis porri</name>
    <dbReference type="NCBI Taxonomy" id="87229"/>
    <lineage>
        <taxon>Eukaryota</taxon>
        <taxon>Fungi</taxon>
        <taxon>Dikarya</taxon>
        <taxon>Ascomycota</taxon>
        <taxon>Pezizomycotina</taxon>
        <taxon>Leotiomycetes</taxon>
        <taxon>Helotiales</taxon>
        <taxon>Sclerotiniaceae</taxon>
        <taxon>Botrytis</taxon>
    </lineage>
</organism>
<accession>A0A4Z1L5R0</accession>
<dbReference type="Proteomes" id="UP000297280">
    <property type="component" value="Unassembled WGS sequence"/>
</dbReference>
<protein>
    <submittedName>
        <fullName evidence="1">Uncharacterized protein</fullName>
    </submittedName>
</protein>
<evidence type="ECO:0000313" key="1">
    <source>
        <dbReference type="EMBL" id="TGO92190.1"/>
    </source>
</evidence>
<proteinExistence type="predicted"/>
<dbReference type="EMBL" id="PQXO01000008">
    <property type="protein sequence ID" value="TGO92190.1"/>
    <property type="molecule type" value="Genomic_DNA"/>
</dbReference>
<sequence>MDLFAIPAVGLDFSKQTLPKGSNKIWDGSFSPHVSWFWRMVDDAVLRPDCSSLRIKIEC</sequence>